<dbReference type="Gene3D" id="3.40.50.1820">
    <property type="entry name" value="alpha/beta hydrolase"/>
    <property type="match status" value="1"/>
</dbReference>
<dbReference type="InterPro" id="IPR050266">
    <property type="entry name" value="AB_hydrolase_sf"/>
</dbReference>
<evidence type="ECO:0000259" key="2">
    <source>
        <dbReference type="Pfam" id="PF00561"/>
    </source>
</evidence>
<sequence length="346" mass="37581">MSTTDPAVTRPGSHQPMSDPSDFPRSSRPLRDLLAPLDRDSDLWPGRHVDLDPFRIHLRRVARGPDTDPAVAGRVLYVHGLGGSSLNWTDLGEVLAPVLDGYAMDLPGFGFSDPPVDGGYSLTMMADSVIAVLEHLGGAHVVGNSLGGAVVARVAAARPDLVHTLTLISPAFPDLRPRVRRLSFIPLTLATVPRVGPAVFGYLGRAHPERQVAQTLREIMVRPEVLGTTRIAQAVEHAVARAELRWAPEALSRSLNALVTSWVWMSGRDHWRRARQITAPTLVIWGGRDKLVSSAIAPRLIRTIAGSRLVMFGAVGHVCQMEIPVETAREIARHLEVHRPSTTPVG</sequence>
<name>A0ABT1HHW5_9NOCA</name>
<dbReference type="EMBL" id="JAMTCJ010000003">
    <property type="protein sequence ID" value="MCP2177476.1"/>
    <property type="molecule type" value="Genomic_DNA"/>
</dbReference>
<evidence type="ECO:0000313" key="4">
    <source>
        <dbReference type="Proteomes" id="UP001206895"/>
    </source>
</evidence>
<feature type="domain" description="AB hydrolase-1" evidence="2">
    <location>
        <begin position="74"/>
        <end position="322"/>
    </location>
</feature>
<protein>
    <submittedName>
        <fullName evidence="3">Pimeloyl-ACP methyl ester carboxylesterase</fullName>
    </submittedName>
</protein>
<proteinExistence type="predicted"/>
<dbReference type="PRINTS" id="PR00111">
    <property type="entry name" value="ABHYDROLASE"/>
</dbReference>
<comment type="caution">
    <text evidence="3">The sequence shown here is derived from an EMBL/GenBank/DDBJ whole genome shotgun (WGS) entry which is preliminary data.</text>
</comment>
<dbReference type="Proteomes" id="UP001206895">
    <property type="component" value="Unassembled WGS sequence"/>
</dbReference>
<evidence type="ECO:0000313" key="3">
    <source>
        <dbReference type="EMBL" id="MCP2177476.1"/>
    </source>
</evidence>
<keyword evidence="4" id="KW-1185">Reference proteome</keyword>
<feature type="compositionally biased region" description="Low complexity" evidence="1">
    <location>
        <begin position="18"/>
        <end position="29"/>
    </location>
</feature>
<gene>
    <name evidence="3" type="ORF">LX13_003304</name>
</gene>
<dbReference type="InterPro" id="IPR029058">
    <property type="entry name" value="AB_hydrolase_fold"/>
</dbReference>
<organism evidence="3 4">
    <name type="scientific">Williamsia maris</name>
    <dbReference type="NCBI Taxonomy" id="72806"/>
    <lineage>
        <taxon>Bacteria</taxon>
        <taxon>Bacillati</taxon>
        <taxon>Actinomycetota</taxon>
        <taxon>Actinomycetes</taxon>
        <taxon>Mycobacteriales</taxon>
        <taxon>Nocardiaceae</taxon>
        <taxon>Williamsia</taxon>
    </lineage>
</organism>
<dbReference type="PANTHER" id="PTHR43798">
    <property type="entry name" value="MONOACYLGLYCEROL LIPASE"/>
    <property type="match status" value="1"/>
</dbReference>
<dbReference type="SUPFAM" id="SSF53474">
    <property type="entry name" value="alpha/beta-Hydrolases"/>
    <property type="match status" value="1"/>
</dbReference>
<accession>A0ABT1HHW5</accession>
<dbReference type="PANTHER" id="PTHR43798:SF5">
    <property type="entry name" value="MONOACYLGLYCEROL LIPASE ABHD6"/>
    <property type="match status" value="1"/>
</dbReference>
<reference evidence="3 4" key="1">
    <citation type="submission" date="2022-06" db="EMBL/GenBank/DDBJ databases">
        <title>Genomic Encyclopedia of Archaeal and Bacterial Type Strains, Phase II (KMG-II): from individual species to whole genera.</title>
        <authorList>
            <person name="Goeker M."/>
        </authorList>
    </citation>
    <scope>NUCLEOTIDE SEQUENCE [LARGE SCALE GENOMIC DNA]</scope>
    <source>
        <strain evidence="3 4">DSM 44693</strain>
    </source>
</reference>
<feature type="region of interest" description="Disordered" evidence="1">
    <location>
        <begin position="1"/>
        <end position="29"/>
    </location>
</feature>
<dbReference type="Pfam" id="PF00561">
    <property type="entry name" value="Abhydrolase_1"/>
    <property type="match status" value="1"/>
</dbReference>
<dbReference type="InterPro" id="IPR000073">
    <property type="entry name" value="AB_hydrolase_1"/>
</dbReference>
<evidence type="ECO:0000256" key="1">
    <source>
        <dbReference type="SAM" id="MobiDB-lite"/>
    </source>
</evidence>